<dbReference type="AlphaFoldDB" id="A0A2S6NLY5"/>
<dbReference type="Gene3D" id="2.70.98.10">
    <property type="match status" value="1"/>
</dbReference>
<sequence>MSNDWHCFASDGVSACVKADGAELSTLRDGSGLDYLWSAEPVWPRHAPVLFPIVGRLRDDTLLYHDHRYRLTQHGFARDRRFDWVERSATGCRLALMDDSDTRALYPFGFRFEVAFFAADASLRVEYVVTNTGDEVLPVSMGAHPAFRWPLVTGTPKEAYALTFEAEEPGPLRGVTGGLLTEPNRPSPIDGRHLALREALFAADALILPNPASRWVRYAAAEGPALTVGWEGFPQLGLWSRAGGDFLCIEPWHGMASPRDFDGDFMQKPWLMLVPPGERRSAGYHVTLEPR</sequence>
<proteinExistence type="predicted"/>
<organism evidence="1 2">
    <name type="scientific">Rhodopila globiformis</name>
    <name type="common">Rhodopseudomonas globiformis</name>
    <dbReference type="NCBI Taxonomy" id="1071"/>
    <lineage>
        <taxon>Bacteria</taxon>
        <taxon>Pseudomonadati</taxon>
        <taxon>Pseudomonadota</taxon>
        <taxon>Alphaproteobacteria</taxon>
        <taxon>Acetobacterales</taxon>
        <taxon>Acetobacteraceae</taxon>
        <taxon>Rhodopila</taxon>
    </lineage>
</organism>
<comment type="caution">
    <text evidence="1">The sequence shown here is derived from an EMBL/GenBank/DDBJ whole genome shotgun (WGS) entry which is preliminary data.</text>
</comment>
<dbReference type="InterPro" id="IPR014718">
    <property type="entry name" value="GH-type_carb-bd"/>
</dbReference>
<gene>
    <name evidence="1" type="ORF">CCS01_04855</name>
</gene>
<reference evidence="1 2" key="1">
    <citation type="journal article" date="2018" name="Arch. Microbiol.">
        <title>New insights into the metabolic potential of the phototrophic purple bacterium Rhodopila globiformis DSM 161(T) from its draft genome sequence and evidence for a vanadium-dependent nitrogenase.</title>
        <authorList>
            <person name="Imhoff J.F."/>
            <person name="Rahn T."/>
            <person name="Kunzel S."/>
            <person name="Neulinger S.C."/>
        </authorList>
    </citation>
    <scope>NUCLEOTIDE SEQUENCE [LARGE SCALE GENOMIC DNA]</scope>
    <source>
        <strain evidence="1 2">DSM 161</strain>
    </source>
</reference>
<evidence type="ECO:0000313" key="1">
    <source>
        <dbReference type="EMBL" id="PPQ36568.1"/>
    </source>
</evidence>
<dbReference type="Pfam" id="PF01263">
    <property type="entry name" value="Aldose_epim"/>
    <property type="match status" value="1"/>
</dbReference>
<dbReference type="OrthoDB" id="9795355at2"/>
<dbReference type="InterPro" id="IPR037481">
    <property type="entry name" value="LacX"/>
</dbReference>
<dbReference type="InterPro" id="IPR008183">
    <property type="entry name" value="Aldose_1/G6P_1-epimerase"/>
</dbReference>
<dbReference type="GO" id="GO:0030246">
    <property type="term" value="F:carbohydrate binding"/>
    <property type="evidence" value="ECO:0007669"/>
    <property type="project" value="InterPro"/>
</dbReference>
<evidence type="ECO:0000313" key="2">
    <source>
        <dbReference type="Proteomes" id="UP000239724"/>
    </source>
</evidence>
<dbReference type="RefSeq" id="WP_104517722.1">
    <property type="nucleotide sequence ID" value="NZ_NHRY01000056.1"/>
</dbReference>
<accession>A0A2S6NLY5</accession>
<keyword evidence="2" id="KW-1185">Reference proteome</keyword>
<dbReference type="Proteomes" id="UP000239724">
    <property type="component" value="Unassembled WGS sequence"/>
</dbReference>
<name>A0A2S6NLY5_RHOGL</name>
<dbReference type="SUPFAM" id="SSF74650">
    <property type="entry name" value="Galactose mutarotase-like"/>
    <property type="match status" value="1"/>
</dbReference>
<protein>
    <submittedName>
        <fullName evidence="1">Aldose epimerase</fullName>
    </submittedName>
</protein>
<dbReference type="GO" id="GO:0016853">
    <property type="term" value="F:isomerase activity"/>
    <property type="evidence" value="ECO:0007669"/>
    <property type="project" value="InterPro"/>
</dbReference>
<dbReference type="EMBL" id="NHRY01000056">
    <property type="protein sequence ID" value="PPQ36568.1"/>
    <property type="molecule type" value="Genomic_DNA"/>
</dbReference>
<dbReference type="GO" id="GO:0005975">
    <property type="term" value="P:carbohydrate metabolic process"/>
    <property type="evidence" value="ECO:0007669"/>
    <property type="project" value="InterPro"/>
</dbReference>
<dbReference type="CDD" id="cd09024">
    <property type="entry name" value="Aldose_epim_lacX"/>
    <property type="match status" value="1"/>
</dbReference>
<dbReference type="InterPro" id="IPR011013">
    <property type="entry name" value="Gal_mutarotase_sf_dom"/>
</dbReference>